<dbReference type="AlphaFoldDB" id="W6P5X4"/>
<gene>
    <name evidence="1" type="ORF">BN890_9750</name>
</gene>
<proteinExistence type="predicted"/>
<comment type="caution">
    <text evidence="1">The sequence shown here is derived from an EMBL/GenBank/DDBJ whole genome shotgun (WGS) entry which is preliminary data.</text>
</comment>
<protein>
    <submittedName>
        <fullName evidence="1">Uncharacterized protein</fullName>
    </submittedName>
</protein>
<accession>W6P5X4</accession>
<evidence type="ECO:0000313" key="2">
    <source>
        <dbReference type="Proteomes" id="UP000019380"/>
    </source>
</evidence>
<sequence>MLEKQITASVKKQGSSIDMIFSLTCGCKVTTLFRICPTTFLI</sequence>
<name>W6P5X4_9BACE</name>
<reference evidence="1 2" key="1">
    <citation type="submission" date="2013-12" db="EMBL/GenBank/DDBJ databases">
        <title>Improved hybrid genome assemblies of Bacteroides xylanisolvens SD CC 1b and Bacteroides xylanisolvens SD CC 2a using Illumina and 454 Sequencing.</title>
        <authorList>
            <person name="Ramaraj T."/>
            <person name="Sundararajan A."/>
            <person name="Mudge J."/>
            <person name="Schilkey F.D."/>
            <person name="Delvecchio V."/>
            <person name="Donlon M."/>
            <person name="Ziemer C."/>
        </authorList>
    </citation>
    <scope>NUCLEOTIDE SEQUENCE [LARGE SCALE GENOMIC DNA]</scope>
</reference>
<dbReference type="EMBL" id="CBXG010000014">
    <property type="protein sequence ID" value="CDM03422.1"/>
    <property type="molecule type" value="Genomic_DNA"/>
</dbReference>
<dbReference type="Proteomes" id="UP000019380">
    <property type="component" value="Unassembled WGS sequence"/>
</dbReference>
<evidence type="ECO:0000313" key="1">
    <source>
        <dbReference type="EMBL" id="CDM03422.1"/>
    </source>
</evidence>
<organism evidence="1 2">
    <name type="scientific">Bacteroides xylanisolvens SD CC 1b</name>
    <dbReference type="NCBI Taxonomy" id="702447"/>
    <lineage>
        <taxon>Bacteria</taxon>
        <taxon>Pseudomonadati</taxon>
        <taxon>Bacteroidota</taxon>
        <taxon>Bacteroidia</taxon>
        <taxon>Bacteroidales</taxon>
        <taxon>Bacteroidaceae</taxon>
        <taxon>Bacteroides</taxon>
    </lineage>
</organism>